<protein>
    <submittedName>
        <fullName evidence="2">Uncharacterized protein</fullName>
    </submittedName>
</protein>
<feature type="region of interest" description="Disordered" evidence="1">
    <location>
        <begin position="1"/>
        <end position="22"/>
    </location>
</feature>
<evidence type="ECO:0000256" key="1">
    <source>
        <dbReference type="SAM" id="MobiDB-lite"/>
    </source>
</evidence>
<comment type="caution">
    <text evidence="2">The sequence shown here is derived from an EMBL/GenBank/DDBJ whole genome shotgun (WGS) entry which is preliminary data.</text>
</comment>
<accession>A0A165A421</accession>
<evidence type="ECO:0000313" key="3">
    <source>
        <dbReference type="Proteomes" id="UP000076858"/>
    </source>
</evidence>
<dbReference type="Proteomes" id="UP000076858">
    <property type="component" value="Unassembled WGS sequence"/>
</dbReference>
<sequence length="89" mass="10118">MRSLRPCGKAFRSPSSTHTKKATVGKQLQDLCLKRMSFNIFWGLCDSFRYRSGARQNWAYSRVGFGNAFKGRKGLLIEATFPCEACQVF</sequence>
<dbReference type="EMBL" id="LRGB01000642">
    <property type="protein sequence ID" value="KZS17153.1"/>
    <property type="molecule type" value="Genomic_DNA"/>
</dbReference>
<organism evidence="2 3">
    <name type="scientific">Daphnia magna</name>
    <dbReference type="NCBI Taxonomy" id="35525"/>
    <lineage>
        <taxon>Eukaryota</taxon>
        <taxon>Metazoa</taxon>
        <taxon>Ecdysozoa</taxon>
        <taxon>Arthropoda</taxon>
        <taxon>Crustacea</taxon>
        <taxon>Branchiopoda</taxon>
        <taxon>Diplostraca</taxon>
        <taxon>Cladocera</taxon>
        <taxon>Anomopoda</taxon>
        <taxon>Daphniidae</taxon>
        <taxon>Daphnia</taxon>
    </lineage>
</organism>
<name>A0A165A421_9CRUS</name>
<gene>
    <name evidence="2" type="ORF">APZ42_016737</name>
</gene>
<proteinExistence type="predicted"/>
<evidence type="ECO:0000313" key="2">
    <source>
        <dbReference type="EMBL" id="KZS17153.1"/>
    </source>
</evidence>
<keyword evidence="3" id="KW-1185">Reference proteome</keyword>
<reference evidence="2 3" key="1">
    <citation type="submission" date="2016-03" db="EMBL/GenBank/DDBJ databases">
        <title>EvidentialGene: Evidence-directed Construction of Genes on Genomes.</title>
        <authorList>
            <person name="Gilbert D.G."/>
            <person name="Choi J.-H."/>
            <person name="Mockaitis K."/>
            <person name="Colbourne J."/>
            <person name="Pfrender M."/>
        </authorList>
    </citation>
    <scope>NUCLEOTIDE SEQUENCE [LARGE SCALE GENOMIC DNA]</scope>
    <source>
        <strain evidence="2 3">Xinb3</strain>
        <tissue evidence="2">Complete organism</tissue>
    </source>
</reference>
<dbReference type="AlphaFoldDB" id="A0A165A421"/>